<dbReference type="Gene3D" id="3.40.640.10">
    <property type="entry name" value="Type I PLP-dependent aspartate aminotransferase-like (Major domain)"/>
    <property type="match status" value="1"/>
</dbReference>
<dbReference type="Gene3D" id="3.90.1150.10">
    <property type="entry name" value="Aspartate Aminotransferase, domain 1"/>
    <property type="match status" value="1"/>
</dbReference>
<dbReference type="PANTHER" id="PTHR42790">
    <property type="entry name" value="AMINOTRANSFERASE"/>
    <property type="match status" value="1"/>
</dbReference>
<dbReference type="GO" id="GO:0008483">
    <property type="term" value="F:transaminase activity"/>
    <property type="evidence" value="ECO:0007669"/>
    <property type="project" value="UniProtKB-KW"/>
</dbReference>
<reference evidence="6 7" key="1">
    <citation type="submission" date="2022-04" db="EMBL/GenBank/DDBJ databases">
        <title>Leucobacter sp. isolated from rhizosphere of garlic.</title>
        <authorList>
            <person name="Won M."/>
            <person name="Lee C.-M."/>
            <person name="Woen H.-Y."/>
            <person name="Kwon S.-W."/>
        </authorList>
    </citation>
    <scope>NUCLEOTIDE SEQUENCE [LARGE SCALE GENOMIC DNA]</scope>
    <source>
        <strain evidence="6 7">H21R-40</strain>
    </source>
</reference>
<accession>A0ABY4FKW9</accession>
<evidence type="ECO:0000313" key="6">
    <source>
        <dbReference type="EMBL" id="UOQ56915.1"/>
    </source>
</evidence>
<sequence>MTRLLAPPRSDRELVGSLIDSSTALLAAQTHDVVRFAMGAPSEDLMPIAELDEAFATARRGRYDYGDSAGEPRLREQILRLAAEAGAPTRDERVLVTTGGMQGLDLAFKLCLDPGDLVIVEAPTYTNGHATALSYGAEVLGAPTDADGLVVDALPGLVERAGRLPRAIYTIPTFQNPTGVTMSRERRVRLLELAERWGALVIEDDPYGMLRFDGDPAPSLAQIAPDHPLVFQVRTFSKTIAPGLRVGWIDVDPELRERAVAAKQAMDTCTGVPVQHGVAAFLEAGRLRPHVDRLLPLYRERKDAMRRELDRVFGDRVVATDPEGGFFLWLTFTGELGGLDTEALFPDALAEGVAYIPGPAFTVDGSMRDALRLCFATSSPERIAEGVERLARAAERTAGGGAGGVR</sequence>
<evidence type="ECO:0000259" key="5">
    <source>
        <dbReference type="Pfam" id="PF00155"/>
    </source>
</evidence>
<dbReference type="EMBL" id="CP095045">
    <property type="protein sequence ID" value="UOQ56915.1"/>
    <property type="molecule type" value="Genomic_DNA"/>
</dbReference>
<gene>
    <name evidence="6" type="ORF">MUN78_14790</name>
</gene>
<evidence type="ECO:0000256" key="2">
    <source>
        <dbReference type="ARBA" id="ARBA00022576"/>
    </source>
</evidence>
<keyword evidence="7" id="KW-1185">Reference proteome</keyword>
<protein>
    <submittedName>
        <fullName evidence="6">PLP-dependent aminotransferase family protein</fullName>
    </submittedName>
</protein>
<dbReference type="RefSeq" id="WP_244727460.1">
    <property type="nucleotide sequence ID" value="NZ_CP095045.1"/>
</dbReference>
<comment type="cofactor">
    <cofactor evidence="1">
        <name>pyridoxal 5'-phosphate</name>
        <dbReference type="ChEBI" id="CHEBI:597326"/>
    </cofactor>
</comment>
<dbReference type="CDD" id="cd00609">
    <property type="entry name" value="AAT_like"/>
    <property type="match status" value="1"/>
</dbReference>
<dbReference type="SUPFAM" id="SSF53383">
    <property type="entry name" value="PLP-dependent transferases"/>
    <property type="match status" value="1"/>
</dbReference>
<dbReference type="InterPro" id="IPR015422">
    <property type="entry name" value="PyrdxlP-dep_Trfase_small"/>
</dbReference>
<evidence type="ECO:0000256" key="1">
    <source>
        <dbReference type="ARBA" id="ARBA00001933"/>
    </source>
</evidence>
<dbReference type="InterPro" id="IPR050859">
    <property type="entry name" value="Class-I_PLP-dep_aminotransf"/>
</dbReference>
<evidence type="ECO:0000256" key="4">
    <source>
        <dbReference type="ARBA" id="ARBA00022898"/>
    </source>
</evidence>
<dbReference type="PANTHER" id="PTHR42790:SF19">
    <property type="entry name" value="KYNURENINE_ALPHA-AMINOADIPATE AMINOTRANSFERASE, MITOCHONDRIAL"/>
    <property type="match status" value="1"/>
</dbReference>
<dbReference type="InterPro" id="IPR015421">
    <property type="entry name" value="PyrdxlP-dep_Trfase_major"/>
</dbReference>
<proteinExistence type="predicted"/>
<dbReference type="Proteomes" id="UP000831786">
    <property type="component" value="Chromosome"/>
</dbReference>
<dbReference type="Pfam" id="PF00155">
    <property type="entry name" value="Aminotran_1_2"/>
    <property type="match status" value="1"/>
</dbReference>
<dbReference type="InterPro" id="IPR015424">
    <property type="entry name" value="PyrdxlP-dep_Trfase"/>
</dbReference>
<keyword evidence="3" id="KW-0808">Transferase</keyword>
<dbReference type="InterPro" id="IPR004839">
    <property type="entry name" value="Aminotransferase_I/II_large"/>
</dbReference>
<keyword evidence="4" id="KW-0663">Pyridoxal phosphate</keyword>
<name>A0ABY4FKW9_9MICO</name>
<evidence type="ECO:0000313" key="7">
    <source>
        <dbReference type="Proteomes" id="UP000831786"/>
    </source>
</evidence>
<keyword evidence="2 6" id="KW-0032">Aminotransferase</keyword>
<evidence type="ECO:0000256" key="3">
    <source>
        <dbReference type="ARBA" id="ARBA00022679"/>
    </source>
</evidence>
<organism evidence="6 7">
    <name type="scientific">Leucobacter allii</name>
    <dbReference type="NCBI Taxonomy" id="2932247"/>
    <lineage>
        <taxon>Bacteria</taxon>
        <taxon>Bacillati</taxon>
        <taxon>Actinomycetota</taxon>
        <taxon>Actinomycetes</taxon>
        <taxon>Micrococcales</taxon>
        <taxon>Microbacteriaceae</taxon>
        <taxon>Leucobacter</taxon>
    </lineage>
</organism>
<feature type="domain" description="Aminotransferase class I/classII large" evidence="5">
    <location>
        <begin position="32"/>
        <end position="390"/>
    </location>
</feature>